<dbReference type="InterPro" id="IPR036087">
    <property type="entry name" value="Nict_dMeBzImd_PRibTrfase_sf"/>
</dbReference>
<dbReference type="SUPFAM" id="SSF52733">
    <property type="entry name" value="Nicotinate mononucleotide:5,6-dimethylbenzimidazole phosphoribosyltransferase (CobT)"/>
    <property type="match status" value="1"/>
</dbReference>
<dbReference type="GO" id="GO:0008939">
    <property type="term" value="F:nicotinate-nucleotide-dimethylbenzimidazole phosphoribosyltransferase activity"/>
    <property type="evidence" value="ECO:0007669"/>
    <property type="project" value="InterPro"/>
</dbReference>
<sequence>EAIKSVESGIEVFEEELPNGIDIVGTGDMGIGNTTASSAIAACFTDKPVEDLTGRGTGIDEKTFLNKVKVIEVALKLNKPDHRDAIDVLSKVGGFEIGGLAGVILASASRRIPIVIDGFISGASALVAYHLEPKIKDYLIAAHCSVERGHRIVLDYLDLSPLLDLDLRLGEGTGAALGIGLVEAGIGIMTQMATFKSAGVSERT</sequence>
<dbReference type="Gene3D" id="3.40.50.10210">
    <property type="match status" value="1"/>
</dbReference>
<reference evidence="1" key="1">
    <citation type="journal article" date="2014" name="Front. Microbiol.">
        <title>High frequency of phylogenetically diverse reductive dehalogenase-homologous genes in deep subseafloor sedimentary metagenomes.</title>
        <authorList>
            <person name="Kawai M."/>
            <person name="Futagami T."/>
            <person name="Toyoda A."/>
            <person name="Takaki Y."/>
            <person name="Nishi S."/>
            <person name="Hori S."/>
            <person name="Arai W."/>
            <person name="Tsubouchi T."/>
            <person name="Morono Y."/>
            <person name="Uchiyama I."/>
            <person name="Ito T."/>
            <person name="Fujiyama A."/>
            <person name="Inagaki F."/>
            <person name="Takami H."/>
        </authorList>
    </citation>
    <scope>NUCLEOTIDE SEQUENCE</scope>
    <source>
        <strain evidence="1">Expedition CK06-06</strain>
    </source>
</reference>
<accession>X0U5I3</accession>
<dbReference type="AlphaFoldDB" id="X0U5I3"/>
<evidence type="ECO:0008006" key="2">
    <source>
        <dbReference type="Google" id="ProtNLM"/>
    </source>
</evidence>
<comment type="caution">
    <text evidence="1">The sequence shown here is derived from an EMBL/GenBank/DDBJ whole genome shotgun (WGS) entry which is preliminary data.</text>
</comment>
<dbReference type="CDD" id="cd02439">
    <property type="entry name" value="DMB-PRT_CobT"/>
    <property type="match status" value="1"/>
</dbReference>
<dbReference type="EMBL" id="BARS01025138">
    <property type="protein sequence ID" value="GAG00999.1"/>
    <property type="molecule type" value="Genomic_DNA"/>
</dbReference>
<proteinExistence type="predicted"/>
<organism evidence="1">
    <name type="scientific">marine sediment metagenome</name>
    <dbReference type="NCBI Taxonomy" id="412755"/>
    <lineage>
        <taxon>unclassified sequences</taxon>
        <taxon>metagenomes</taxon>
        <taxon>ecological metagenomes</taxon>
    </lineage>
</organism>
<dbReference type="PANTHER" id="PTHR43463:SF1">
    <property type="entry name" value="NICOTINATE-NUCLEOTIDE--DIMETHYLBENZIMIDAZOLE PHOSPHORIBOSYLTRANSFERASE"/>
    <property type="match status" value="1"/>
</dbReference>
<evidence type="ECO:0000313" key="1">
    <source>
        <dbReference type="EMBL" id="GAG00999.1"/>
    </source>
</evidence>
<name>X0U5I3_9ZZZZ</name>
<dbReference type="PANTHER" id="PTHR43463">
    <property type="entry name" value="NICOTINATE-NUCLEOTIDE--DIMETHYLBENZIMIDAZOLE PHOSPHORIBOSYLTRANSFERASE"/>
    <property type="match status" value="1"/>
</dbReference>
<dbReference type="Pfam" id="PF02277">
    <property type="entry name" value="DBI_PRT"/>
    <property type="match status" value="1"/>
</dbReference>
<gene>
    <name evidence="1" type="ORF">S01H1_39776</name>
</gene>
<protein>
    <recommendedName>
        <fullName evidence="2">Nicotinate-nucleotide--dimethylbenzimidazole phosphoribosyltransferase</fullName>
    </recommendedName>
</protein>
<feature type="non-terminal residue" evidence="1">
    <location>
        <position position="1"/>
    </location>
</feature>
<dbReference type="InterPro" id="IPR003200">
    <property type="entry name" value="Nict_dMeBzImd_PRibTrfase"/>
</dbReference>